<name>A0A0G1KAC7_UNCK3</name>
<dbReference type="AlphaFoldDB" id="A0A0G1KAC7"/>
<accession>A0A0G1KAC7</accession>
<protein>
    <recommendedName>
        <fullName evidence="3">D-alanine-D-alanine ligase</fullName>
    </recommendedName>
</protein>
<dbReference type="Proteomes" id="UP000034752">
    <property type="component" value="Unassembled WGS sequence"/>
</dbReference>
<evidence type="ECO:0008006" key="3">
    <source>
        <dbReference type="Google" id="ProtNLM"/>
    </source>
</evidence>
<evidence type="ECO:0000313" key="1">
    <source>
        <dbReference type="EMBL" id="KKT53177.1"/>
    </source>
</evidence>
<dbReference type="SUPFAM" id="SSF52440">
    <property type="entry name" value="PreATP-grasp domain"/>
    <property type="match status" value="1"/>
</dbReference>
<proteinExistence type="predicted"/>
<organism evidence="1 2">
    <name type="scientific">candidate division Kazan bacterium GW2011_GWA1_44_22</name>
    <dbReference type="NCBI Taxonomy" id="1620410"/>
    <lineage>
        <taxon>Bacteria</taxon>
        <taxon>Bacteria division Kazan-3B-28</taxon>
    </lineage>
</organism>
<sequence length="69" mass="7452">MKILVIYGGFGLSPEAEISKNSGLAVLNACKKAGYEAEGFELNKDNIDYIINKAESFDLVAPMLHGKFG</sequence>
<reference evidence="1 2" key="1">
    <citation type="journal article" date="2015" name="Nature">
        <title>rRNA introns, odd ribosomes, and small enigmatic genomes across a large radiation of phyla.</title>
        <authorList>
            <person name="Brown C.T."/>
            <person name="Hug L.A."/>
            <person name="Thomas B.C."/>
            <person name="Sharon I."/>
            <person name="Castelle C.J."/>
            <person name="Singh A."/>
            <person name="Wilkins M.J."/>
            <person name="Williams K.H."/>
            <person name="Banfield J.F."/>
        </authorList>
    </citation>
    <scope>NUCLEOTIDE SEQUENCE [LARGE SCALE GENOMIC DNA]</scope>
</reference>
<gene>
    <name evidence="1" type="ORF">VE96_C0002G0021</name>
</gene>
<feature type="non-terminal residue" evidence="1">
    <location>
        <position position="69"/>
    </location>
</feature>
<dbReference type="Gene3D" id="3.40.50.20">
    <property type="match status" value="1"/>
</dbReference>
<comment type="caution">
    <text evidence="1">The sequence shown here is derived from an EMBL/GenBank/DDBJ whole genome shotgun (WGS) entry which is preliminary data.</text>
</comment>
<dbReference type="InterPro" id="IPR016185">
    <property type="entry name" value="PreATP-grasp_dom_sf"/>
</dbReference>
<dbReference type="EMBL" id="LCIJ01000002">
    <property type="protein sequence ID" value="KKT53177.1"/>
    <property type="molecule type" value="Genomic_DNA"/>
</dbReference>
<evidence type="ECO:0000313" key="2">
    <source>
        <dbReference type="Proteomes" id="UP000034752"/>
    </source>
</evidence>